<feature type="transmembrane region" description="Helical" evidence="12">
    <location>
        <begin position="20"/>
        <end position="42"/>
    </location>
</feature>
<dbReference type="EMBL" id="JBCGBO010000002">
    <property type="protein sequence ID" value="KAK9220681.1"/>
    <property type="molecule type" value="Genomic_DNA"/>
</dbReference>
<keyword evidence="8 11" id="KW-0560">Oxidoreductase</keyword>
<keyword evidence="6 10" id="KW-0479">Metal-binding</keyword>
<dbReference type="PRINTS" id="PR00463">
    <property type="entry name" value="EP450I"/>
</dbReference>
<dbReference type="GO" id="GO:0005506">
    <property type="term" value="F:iron ion binding"/>
    <property type="evidence" value="ECO:0007669"/>
    <property type="project" value="InterPro"/>
</dbReference>
<dbReference type="CDD" id="cd11043">
    <property type="entry name" value="CYP90-like"/>
    <property type="match status" value="1"/>
</dbReference>
<keyword evidence="14" id="KW-1185">Reference proteome</keyword>
<feature type="binding site" description="axial binding residue" evidence="10">
    <location>
        <position position="444"/>
    </location>
    <ligand>
        <name>heme</name>
        <dbReference type="ChEBI" id="CHEBI:30413"/>
    </ligand>
    <ligandPart>
        <name>Fe</name>
        <dbReference type="ChEBI" id="CHEBI:18248"/>
    </ligandPart>
</feature>
<dbReference type="Pfam" id="PF00067">
    <property type="entry name" value="p450"/>
    <property type="match status" value="1"/>
</dbReference>
<comment type="subcellular location">
    <subcellularLocation>
        <location evidence="2">Membrane</location>
        <topology evidence="2">Single-pass membrane protein</topology>
    </subcellularLocation>
</comment>
<keyword evidence="9 10" id="KW-0408">Iron</keyword>
<dbReference type="GO" id="GO:0004497">
    <property type="term" value="F:monooxygenase activity"/>
    <property type="evidence" value="ECO:0007669"/>
    <property type="project" value="UniProtKB-KW"/>
</dbReference>
<reference evidence="13 14" key="1">
    <citation type="submission" date="2024-05" db="EMBL/GenBank/DDBJ databases">
        <title>Haplotype-resolved chromosome-level genome assembly of Huyou (Citrus changshanensis).</title>
        <authorList>
            <person name="Miao C."/>
            <person name="Chen W."/>
            <person name="Wu Y."/>
            <person name="Wang L."/>
            <person name="Zhao S."/>
            <person name="Grierson D."/>
            <person name="Xu C."/>
            <person name="Chen K."/>
        </authorList>
    </citation>
    <scope>NUCLEOTIDE SEQUENCE [LARGE SCALE GENOMIC DNA]</scope>
    <source>
        <strain evidence="13">01-14</strain>
        <tissue evidence="13">Leaf</tissue>
    </source>
</reference>
<evidence type="ECO:0000256" key="2">
    <source>
        <dbReference type="ARBA" id="ARBA00004167"/>
    </source>
</evidence>
<dbReference type="InterPro" id="IPR036396">
    <property type="entry name" value="Cyt_P450_sf"/>
</dbReference>
<accession>A0AAP0MP80</accession>
<keyword evidence="12" id="KW-0472">Membrane</keyword>
<evidence type="ECO:0000256" key="5">
    <source>
        <dbReference type="ARBA" id="ARBA00022692"/>
    </source>
</evidence>
<sequence length="499" mass="57027">MILSKSMNPNSFFTNFMHDMEFTISSLCIAFALLFVFFYPLITVKLKEKIYPNPHLPPGNLGWPVIGETLGFIRAGFEGKPERFIRERMEKHDSRVFKTCLLGEDMIVFCGTAGHKLLFSNENKLVRTWWPSSVSKLFKTCLLMKAGDDAKRMRRRMMMSFLSPNALMKYVERVDVITQQHIATYWEGKEEVKVHPTVKLYTFELACHLLASIEDPLLISKLASHFNIFLKGVMSFPVNFPGTTFCKSVRAADAIREELIKLIAKQTREALGSKQDLLSRLVVTADSNGKFLTEMEVADNILLLLFSSHDTSSSAITLVLKYLGQMPQVFENVLREQIGIAESKEHGELLKWEDIQKMKYTWNVASEVMRLSPPAIGAFREALVDFTYSGYTIPKGWKLHWSTGSTHKDETLFPNPETFDASRLEREGAAPYSYVPFGGGPRMCPGYEFERLLILVFIHNMIKRFKWDLLIPDEKFGYDPMLSPSQGLPIRLQPHQCST</sequence>
<evidence type="ECO:0000313" key="13">
    <source>
        <dbReference type="EMBL" id="KAK9220681.1"/>
    </source>
</evidence>
<evidence type="ECO:0000256" key="1">
    <source>
        <dbReference type="ARBA" id="ARBA00001971"/>
    </source>
</evidence>
<evidence type="ECO:0000256" key="3">
    <source>
        <dbReference type="ARBA" id="ARBA00004721"/>
    </source>
</evidence>
<evidence type="ECO:0000256" key="4">
    <source>
        <dbReference type="ARBA" id="ARBA00010617"/>
    </source>
</evidence>
<dbReference type="FunFam" id="1.10.630.10:FF:000022">
    <property type="entry name" value="Taxadiene 5-alpha hydroxylase"/>
    <property type="match status" value="1"/>
</dbReference>
<dbReference type="GO" id="GO:0016125">
    <property type="term" value="P:sterol metabolic process"/>
    <property type="evidence" value="ECO:0007669"/>
    <property type="project" value="TreeGrafter"/>
</dbReference>
<evidence type="ECO:0000256" key="8">
    <source>
        <dbReference type="ARBA" id="ARBA00023002"/>
    </source>
</evidence>
<organism evidence="13 14">
    <name type="scientific">Citrus x changshan-huyou</name>
    <dbReference type="NCBI Taxonomy" id="2935761"/>
    <lineage>
        <taxon>Eukaryota</taxon>
        <taxon>Viridiplantae</taxon>
        <taxon>Streptophyta</taxon>
        <taxon>Embryophyta</taxon>
        <taxon>Tracheophyta</taxon>
        <taxon>Spermatophyta</taxon>
        <taxon>Magnoliopsida</taxon>
        <taxon>eudicotyledons</taxon>
        <taxon>Gunneridae</taxon>
        <taxon>Pentapetalae</taxon>
        <taxon>rosids</taxon>
        <taxon>malvids</taxon>
        <taxon>Sapindales</taxon>
        <taxon>Rutaceae</taxon>
        <taxon>Aurantioideae</taxon>
        <taxon>Citrus</taxon>
    </lineage>
</organism>
<dbReference type="PROSITE" id="PS00086">
    <property type="entry name" value="CYTOCHROME_P450"/>
    <property type="match status" value="1"/>
</dbReference>
<evidence type="ECO:0008006" key="15">
    <source>
        <dbReference type="Google" id="ProtNLM"/>
    </source>
</evidence>
<dbReference type="Gene3D" id="1.10.630.10">
    <property type="entry name" value="Cytochrome P450"/>
    <property type="match status" value="1"/>
</dbReference>
<dbReference type="GO" id="GO:0016705">
    <property type="term" value="F:oxidoreductase activity, acting on paired donors, with incorporation or reduction of molecular oxygen"/>
    <property type="evidence" value="ECO:0007669"/>
    <property type="project" value="InterPro"/>
</dbReference>
<gene>
    <name evidence="13" type="ORF">WN944_009104</name>
</gene>
<dbReference type="PANTHER" id="PTHR24286">
    <property type="entry name" value="CYTOCHROME P450 26"/>
    <property type="match status" value="1"/>
</dbReference>
<comment type="caution">
    <text evidence="13">The sequence shown here is derived from an EMBL/GenBank/DDBJ whole genome shotgun (WGS) entry which is preliminary data.</text>
</comment>
<evidence type="ECO:0000256" key="7">
    <source>
        <dbReference type="ARBA" id="ARBA00022989"/>
    </source>
</evidence>
<dbReference type="InterPro" id="IPR017972">
    <property type="entry name" value="Cyt_P450_CS"/>
</dbReference>
<comment type="similarity">
    <text evidence="4 11">Belongs to the cytochrome P450 family.</text>
</comment>
<name>A0AAP0MP80_9ROSI</name>
<evidence type="ECO:0000256" key="11">
    <source>
        <dbReference type="RuleBase" id="RU000461"/>
    </source>
</evidence>
<evidence type="ECO:0000256" key="10">
    <source>
        <dbReference type="PIRSR" id="PIRSR602401-1"/>
    </source>
</evidence>
<dbReference type="Proteomes" id="UP001428341">
    <property type="component" value="Unassembled WGS sequence"/>
</dbReference>
<evidence type="ECO:0000256" key="12">
    <source>
        <dbReference type="SAM" id="Phobius"/>
    </source>
</evidence>
<keyword evidence="5 12" id="KW-0812">Transmembrane</keyword>
<evidence type="ECO:0000313" key="14">
    <source>
        <dbReference type="Proteomes" id="UP001428341"/>
    </source>
</evidence>
<dbReference type="GO" id="GO:0020037">
    <property type="term" value="F:heme binding"/>
    <property type="evidence" value="ECO:0007669"/>
    <property type="project" value="InterPro"/>
</dbReference>
<keyword evidence="11" id="KW-0503">Monooxygenase</keyword>
<dbReference type="InterPro" id="IPR002401">
    <property type="entry name" value="Cyt_P450_E_grp-I"/>
</dbReference>
<proteinExistence type="inferred from homology"/>
<evidence type="ECO:0000256" key="9">
    <source>
        <dbReference type="ARBA" id="ARBA00023004"/>
    </source>
</evidence>
<dbReference type="PANTHER" id="PTHR24286:SF209">
    <property type="entry name" value="BETA-AMYRIN 28-OXIDASE-LIKE"/>
    <property type="match status" value="1"/>
</dbReference>
<evidence type="ECO:0000256" key="6">
    <source>
        <dbReference type="ARBA" id="ARBA00022723"/>
    </source>
</evidence>
<dbReference type="InterPro" id="IPR001128">
    <property type="entry name" value="Cyt_P450"/>
</dbReference>
<dbReference type="SUPFAM" id="SSF48264">
    <property type="entry name" value="Cytochrome P450"/>
    <property type="match status" value="1"/>
</dbReference>
<dbReference type="AlphaFoldDB" id="A0AAP0MP80"/>
<keyword evidence="10 11" id="KW-0349">Heme</keyword>
<keyword evidence="7 12" id="KW-1133">Transmembrane helix</keyword>
<dbReference type="GO" id="GO:0016020">
    <property type="term" value="C:membrane"/>
    <property type="evidence" value="ECO:0007669"/>
    <property type="project" value="UniProtKB-SubCell"/>
</dbReference>
<comment type="cofactor">
    <cofactor evidence="1 10">
        <name>heme</name>
        <dbReference type="ChEBI" id="CHEBI:30413"/>
    </cofactor>
</comment>
<protein>
    <recommendedName>
        <fullName evidence="15">Cytochrome P450</fullName>
    </recommendedName>
</protein>
<comment type="pathway">
    <text evidence="3">Secondary metabolite biosynthesis; terpenoid biosynthesis.</text>
</comment>